<comment type="caution">
    <text evidence="1">The sequence shown here is derived from an EMBL/GenBank/DDBJ whole genome shotgun (WGS) entry which is preliminary data.</text>
</comment>
<organism evidence="1 3">
    <name type="scientific">Metarhizium rileyi (strain RCEF 4871)</name>
    <name type="common">Nomuraea rileyi</name>
    <dbReference type="NCBI Taxonomy" id="1649241"/>
    <lineage>
        <taxon>Eukaryota</taxon>
        <taxon>Fungi</taxon>
        <taxon>Dikarya</taxon>
        <taxon>Ascomycota</taxon>
        <taxon>Pezizomycotina</taxon>
        <taxon>Sordariomycetes</taxon>
        <taxon>Hypocreomycetidae</taxon>
        <taxon>Hypocreales</taxon>
        <taxon>Clavicipitaceae</taxon>
        <taxon>Metarhizium</taxon>
    </lineage>
</organism>
<accession>A0A167IP13</accession>
<gene>
    <name evidence="2" type="ORF">ED733_002816</name>
    <name evidence="1" type="ORF">NOR_01198</name>
</gene>
<keyword evidence="3" id="KW-1185">Reference proteome</keyword>
<dbReference type="Proteomes" id="UP000317257">
    <property type="component" value="Unassembled WGS sequence"/>
</dbReference>
<evidence type="ECO:0000313" key="2">
    <source>
        <dbReference type="EMBL" id="TWU77841.1"/>
    </source>
</evidence>
<reference evidence="4" key="2">
    <citation type="submission" date="2018-12" db="EMBL/GenBank/DDBJ databases">
        <title>The complete genome of Metarhizium rileyi, a key fungal pathogen of Lepidoptera.</title>
        <authorList>
            <person name="Binneck E."/>
            <person name="Lastra C.C.L."/>
            <person name="Sosa-Gomez D.R."/>
        </authorList>
    </citation>
    <scope>NUCLEOTIDE SEQUENCE [LARGE SCALE GENOMIC DNA]</scope>
    <source>
        <strain evidence="4">Cep018-CH2</strain>
    </source>
</reference>
<dbReference type="EMBL" id="AZHC01000003">
    <property type="protein sequence ID" value="OAA49275.1"/>
    <property type="molecule type" value="Genomic_DNA"/>
</dbReference>
<reference evidence="1 3" key="1">
    <citation type="journal article" date="2016" name="Genome Biol. Evol.">
        <title>Divergent and convergent evolution of fungal pathogenicity.</title>
        <authorList>
            <person name="Shang Y."/>
            <person name="Xiao G."/>
            <person name="Zheng P."/>
            <person name="Cen K."/>
            <person name="Zhan S."/>
            <person name="Wang C."/>
        </authorList>
    </citation>
    <scope>NUCLEOTIDE SEQUENCE [LARGE SCALE GENOMIC DNA]</scope>
    <source>
        <strain evidence="1 3">RCEF 4871</strain>
    </source>
</reference>
<sequence length="81" mass="8555">MQAIAHLFVGDLDDPAMTRSRLAIYLGSSTTMATGSAVVADLTTPAGRKVVGNVFIPPPAHRMSNGAAKEDVAFSVLQERR</sequence>
<evidence type="ECO:0000313" key="1">
    <source>
        <dbReference type="EMBL" id="OAA49275.1"/>
    </source>
</evidence>
<evidence type="ECO:0000313" key="4">
    <source>
        <dbReference type="Proteomes" id="UP000317257"/>
    </source>
</evidence>
<dbReference type="EMBL" id="SBHS01000002">
    <property type="protein sequence ID" value="TWU77841.1"/>
    <property type="molecule type" value="Genomic_DNA"/>
</dbReference>
<proteinExistence type="predicted"/>
<reference evidence="2" key="3">
    <citation type="journal article" date="2019" name="Microbiol. Resour. Announc.">
        <title>Genome Sequence of Metarhizium rileyi, a Microbial Control Agent for Lepidoptera.</title>
        <authorList>
            <person name="Binneck E."/>
            <person name="Lastra C.C.L."/>
            <person name="Sosa-Gomez D.R."/>
        </authorList>
    </citation>
    <scope>NUCLEOTIDE SEQUENCE</scope>
    <source>
        <strain evidence="2">Cep018-CH2</strain>
    </source>
</reference>
<name>A0A167IP13_METRR</name>
<accession>A0A5C6GMV9</accession>
<evidence type="ECO:0000313" key="3">
    <source>
        <dbReference type="Proteomes" id="UP000243498"/>
    </source>
</evidence>
<protein>
    <submittedName>
        <fullName evidence="1">Uncharacterized protein</fullName>
    </submittedName>
</protein>
<dbReference type="AlphaFoldDB" id="A0A167IP13"/>
<dbReference type="Proteomes" id="UP000243498">
    <property type="component" value="Unassembled WGS sequence"/>
</dbReference>